<organism evidence="2 3">
    <name type="scientific">Metallosphaera hakonensis JCM 8857 = DSM 7519</name>
    <dbReference type="NCBI Taxonomy" id="1293036"/>
    <lineage>
        <taxon>Archaea</taxon>
        <taxon>Thermoproteota</taxon>
        <taxon>Thermoprotei</taxon>
        <taxon>Sulfolobales</taxon>
        <taxon>Sulfolobaceae</taxon>
        <taxon>Metallosphaera</taxon>
    </lineage>
</organism>
<keyword evidence="3" id="KW-1185">Reference proteome</keyword>
<sequence>MDFDGICFRSSGDIIWCDFDEDYRIARLKLEAEIEKFYKGNKEIKAPVIQAPYGSGKTTLLTYLAIKSWELGYPAFIINLSDLVDLISQNPTRKIPEDKLYEYILDFFNKIRKSVKEDHRLLKQYLRLKESVDIKEALGSNWISNLDKDKGLLLIDEVEEAYDELREKISYKTSPFRGLYDAVAKRYGNVMVILSYGPMTMAEEIAGGPAGWRTLTVSLKPLSSNYVLYNLSPDLTHKKSIANFLWWLSRSRPGWINKFLTLGLDVKIDKVLGECERDFSACSNFITQEITEELQSNQLTKDTKIIDVDTIRSDLQQSGDILSLLILSSKPINIESIGYTVTESQFFYYSNSLIKKDELNRALDREYISKFSLPDEVKISIRKIVDSLVSSLADEENYILYDESFFSDIKLALVSFIQDIFFQDPKIEKELDKISSKFIYNSVNKNSIRNGNFIEISPKKLIEYFPLLGTLPLIGNARRDKEYVLQGKNIVDFVNKASTDANLLITVSRQFAKEFESSDELLIIPSKGLRNQDFVTALHRQIRDVKFVEKLSSGIVVLLFDVEKVEDSERQILEEIMKGFMDIGRGEIEVVEGRDALFLSGLLYNFNKIGYIRPRVETLSPLDKRILESFTEKFKKILRSKEAMAEKSKEFSRLLFELSNCVKSNLTEYSLSQYSDLLLLLQSEVPLKFLSDVRKFYSKIKEGAMKLYEDNASNVIMNRELKGNLILMFDLKPKVKSRESEILSFIFEDQDSGMEKLREYVKGAGSCLDKLDKLKGVIDFYSKIMKEFASSHGELQLRDLSSVLNSIFWNKLESKENIIIPLVSGLVLKNALENEIDKDTIIQIYSRLTNNLDKSFTELRDMLERNFVISSEICPSNEKFKTHVIEPVSFSVRFATGYDLAALKELEGSLHKFTDSIVNQISRIEEELRNNYELLIKLSNVHKRIGEVNDEFTGEFQNYLKFVCDSKTIDLAEINYLEKAIEEIENIRRSYESELNLIKNLSSNLTLKLKRLLGE</sequence>
<dbReference type="InterPro" id="IPR027417">
    <property type="entry name" value="P-loop_NTPase"/>
</dbReference>
<evidence type="ECO:0000313" key="2">
    <source>
        <dbReference type="EMBL" id="AWR98399.1"/>
    </source>
</evidence>
<gene>
    <name evidence="2" type="ORF">DFR87_00265</name>
</gene>
<name>A0A2U9IQS3_9CREN</name>
<reference evidence="2" key="1">
    <citation type="submission" date="2018-05" db="EMBL/GenBank/DDBJ databases">
        <title>Complete Genome Sequences of Extremely Thermoacidophilic, Metal-Mobilizing Type-Strain Members of the Archaeal Family Sulfolobaceae: Acidianus brierleyi DSM-1651T, Acidianus sulfidivorans DSM-18786T, Metallosphaera hakonensis DSM-7519T, and Metallosphaera prunae DSM-10039T.</title>
        <authorList>
            <person name="Counts J.A."/>
            <person name="Kelly R.M."/>
        </authorList>
    </citation>
    <scope>NUCLEOTIDE SEQUENCE [LARGE SCALE GENOMIC DNA]</scope>
    <source>
        <strain evidence="2">HO1-1</strain>
    </source>
</reference>
<evidence type="ECO:0000313" key="3">
    <source>
        <dbReference type="Proteomes" id="UP000247586"/>
    </source>
</evidence>
<dbReference type="AlphaFoldDB" id="A0A2U9IQS3"/>
<accession>A0A2U9IQS3</accession>
<dbReference type="EMBL" id="CP029287">
    <property type="protein sequence ID" value="AWR98399.1"/>
    <property type="molecule type" value="Genomic_DNA"/>
</dbReference>
<dbReference type="Gene3D" id="3.40.50.300">
    <property type="entry name" value="P-loop containing nucleotide triphosphate hydrolases"/>
    <property type="match status" value="1"/>
</dbReference>
<keyword evidence="1" id="KW-0175">Coiled coil</keyword>
<dbReference type="SUPFAM" id="SSF52540">
    <property type="entry name" value="P-loop containing nucleoside triphosphate hydrolases"/>
    <property type="match status" value="1"/>
</dbReference>
<feature type="coiled-coil region" evidence="1">
    <location>
        <begin position="974"/>
        <end position="1004"/>
    </location>
</feature>
<dbReference type="RefSeq" id="WP_110368652.1">
    <property type="nucleotide sequence ID" value="NZ_CP029287.2"/>
</dbReference>
<evidence type="ECO:0000256" key="1">
    <source>
        <dbReference type="SAM" id="Coils"/>
    </source>
</evidence>
<dbReference type="Proteomes" id="UP000247586">
    <property type="component" value="Chromosome"/>
</dbReference>
<dbReference type="GeneID" id="36833729"/>
<protein>
    <submittedName>
        <fullName evidence="2">Uncharacterized protein</fullName>
    </submittedName>
</protein>
<dbReference type="OrthoDB" id="206586at2157"/>
<dbReference type="KEGG" id="mhk:DFR87_00265"/>
<dbReference type="STRING" id="1293036.GCA_001315825_02251"/>
<proteinExistence type="predicted"/>